<keyword evidence="2" id="KW-1185">Reference proteome</keyword>
<organism evidence="1 2">
    <name type="scientific">Homarus americanus</name>
    <name type="common">American lobster</name>
    <dbReference type="NCBI Taxonomy" id="6706"/>
    <lineage>
        <taxon>Eukaryota</taxon>
        <taxon>Metazoa</taxon>
        <taxon>Ecdysozoa</taxon>
        <taxon>Arthropoda</taxon>
        <taxon>Crustacea</taxon>
        <taxon>Multicrustacea</taxon>
        <taxon>Malacostraca</taxon>
        <taxon>Eumalacostraca</taxon>
        <taxon>Eucarida</taxon>
        <taxon>Decapoda</taxon>
        <taxon>Pleocyemata</taxon>
        <taxon>Astacidea</taxon>
        <taxon>Nephropoidea</taxon>
        <taxon>Nephropidae</taxon>
        <taxon>Homarus</taxon>
    </lineage>
</organism>
<feature type="non-terminal residue" evidence="1">
    <location>
        <position position="1"/>
    </location>
</feature>
<name>A0A8J5JE93_HOMAM</name>
<dbReference type="AlphaFoldDB" id="A0A8J5JE93"/>
<evidence type="ECO:0000313" key="1">
    <source>
        <dbReference type="EMBL" id="KAG7156150.1"/>
    </source>
</evidence>
<accession>A0A8J5JE93</accession>
<gene>
    <name evidence="1" type="ORF">Hamer_G031174</name>
</gene>
<comment type="caution">
    <text evidence="1">The sequence shown here is derived from an EMBL/GenBank/DDBJ whole genome shotgun (WGS) entry which is preliminary data.</text>
</comment>
<evidence type="ECO:0000313" key="2">
    <source>
        <dbReference type="Proteomes" id="UP000747542"/>
    </source>
</evidence>
<dbReference type="EMBL" id="JAHLQT010039841">
    <property type="protein sequence ID" value="KAG7156150.1"/>
    <property type="molecule type" value="Genomic_DNA"/>
</dbReference>
<reference evidence="1" key="1">
    <citation type="journal article" date="2021" name="Sci. Adv.">
        <title>The American lobster genome reveals insights on longevity, neural, and immune adaptations.</title>
        <authorList>
            <person name="Polinski J.M."/>
            <person name="Zimin A.V."/>
            <person name="Clark K.F."/>
            <person name="Kohn A.B."/>
            <person name="Sadowski N."/>
            <person name="Timp W."/>
            <person name="Ptitsyn A."/>
            <person name="Khanna P."/>
            <person name="Romanova D.Y."/>
            <person name="Williams P."/>
            <person name="Greenwood S.J."/>
            <person name="Moroz L.L."/>
            <person name="Walt D.R."/>
            <person name="Bodnar A.G."/>
        </authorList>
    </citation>
    <scope>NUCLEOTIDE SEQUENCE</scope>
    <source>
        <strain evidence="1">GMGI-L3</strain>
    </source>
</reference>
<sequence length="194" mass="22581">VELYQHRSYGKVYSSKSVARYPSSVGHDLVAVTDKENYVLTEEEKEIIIHLKEWWAKHCSEFTPQGEDNLYAKLNAADIEERIHIMMILKLQPLSTDQEIIQKENCSEESVTTKLKKRYLGLLQKRASIEPVIKFVEQNHSFSLQTPSTNMAEVNLVTKKYKVVNKVIYEKSSVKQQQMQKLQVFHPKQQVKTI</sequence>
<dbReference type="Proteomes" id="UP000747542">
    <property type="component" value="Unassembled WGS sequence"/>
</dbReference>
<protein>
    <submittedName>
        <fullName evidence="1">Uncharacterized protein</fullName>
    </submittedName>
</protein>
<proteinExistence type="predicted"/>